<keyword evidence="2" id="KW-1185">Reference proteome</keyword>
<name>A0A430K2V0_9FLAO</name>
<gene>
    <name evidence="1" type="ORF">EHW67_10300</name>
</gene>
<sequence length="110" mass="12553">MILDKEGNVTTVLQENISLEKFVSNLKEVYPKIEKDHIILNLFSFTKLTSDDILEFLQLSDAHRKANKSFVLVTNKVSYADVPETICVVPTIQEAKDIVEMEEIERDLGI</sequence>
<proteinExistence type="predicted"/>
<accession>A0A430K2V0</accession>
<dbReference type="AlphaFoldDB" id="A0A430K2V0"/>
<reference evidence="1 2" key="1">
    <citation type="submission" date="2018-11" db="EMBL/GenBank/DDBJ databases">
        <title>Arenibacter aquaticus sp.nov., a marine bacterium isolated from surface seawater in the South China Sea.</title>
        <authorList>
            <person name="Guo J."/>
            <person name="Sun J."/>
        </authorList>
    </citation>
    <scope>NUCLEOTIDE SEQUENCE [LARGE SCALE GENOMIC DNA]</scope>
    <source>
        <strain evidence="1 2">GUO666</strain>
    </source>
</reference>
<organism evidence="1 2">
    <name type="scientific">Arenibacter aquaticus</name>
    <dbReference type="NCBI Taxonomy" id="2489054"/>
    <lineage>
        <taxon>Bacteria</taxon>
        <taxon>Pseudomonadati</taxon>
        <taxon>Bacteroidota</taxon>
        <taxon>Flavobacteriia</taxon>
        <taxon>Flavobacteriales</taxon>
        <taxon>Flavobacteriaceae</taxon>
        <taxon>Arenibacter</taxon>
    </lineage>
</organism>
<dbReference type="OrthoDB" id="1442602at2"/>
<dbReference type="EMBL" id="RQPJ01000005">
    <property type="protein sequence ID" value="RTE53405.1"/>
    <property type="molecule type" value="Genomic_DNA"/>
</dbReference>
<protein>
    <submittedName>
        <fullName evidence="1">Ribonuclease Z</fullName>
    </submittedName>
</protein>
<dbReference type="RefSeq" id="WP_126162301.1">
    <property type="nucleotide sequence ID" value="NZ_RQPJ01000005.1"/>
</dbReference>
<comment type="caution">
    <text evidence="1">The sequence shown here is derived from an EMBL/GenBank/DDBJ whole genome shotgun (WGS) entry which is preliminary data.</text>
</comment>
<dbReference type="Proteomes" id="UP000267585">
    <property type="component" value="Unassembled WGS sequence"/>
</dbReference>
<evidence type="ECO:0000313" key="1">
    <source>
        <dbReference type="EMBL" id="RTE53405.1"/>
    </source>
</evidence>
<evidence type="ECO:0000313" key="2">
    <source>
        <dbReference type="Proteomes" id="UP000267585"/>
    </source>
</evidence>